<dbReference type="Gene3D" id="2.40.50.1020">
    <property type="entry name" value="LytTr DNA-binding domain"/>
    <property type="match status" value="1"/>
</dbReference>
<dbReference type="PANTHER" id="PTHR37299">
    <property type="entry name" value="TRANSCRIPTIONAL REGULATOR-RELATED"/>
    <property type="match status" value="1"/>
</dbReference>
<keyword evidence="6" id="KW-0238">DNA-binding</keyword>
<dbReference type="GO" id="GO:0003677">
    <property type="term" value="F:DNA binding"/>
    <property type="evidence" value="ECO:0007669"/>
    <property type="project" value="UniProtKB-KW"/>
</dbReference>
<dbReference type="Proteomes" id="UP001172911">
    <property type="component" value="Unassembled WGS sequence"/>
</dbReference>
<dbReference type="Pfam" id="PF04397">
    <property type="entry name" value="LytTR"/>
    <property type="match status" value="1"/>
</dbReference>
<comment type="caution">
    <text evidence="6">The sequence shown here is derived from an EMBL/GenBank/DDBJ whole genome shotgun (WGS) entry which is preliminary data.</text>
</comment>
<evidence type="ECO:0000256" key="1">
    <source>
        <dbReference type="ARBA" id="ARBA00018672"/>
    </source>
</evidence>
<comment type="function">
    <text evidence="2">May play the central regulatory role in sporulation. It may be an element of the effector pathway responsible for the activation of sporulation genes in response to nutritional stress. Spo0A may act in concert with spo0H (a sigma factor) to control the expression of some genes that are critical to the sporulation process.</text>
</comment>
<dbReference type="PANTHER" id="PTHR37299:SF1">
    <property type="entry name" value="STAGE 0 SPORULATION PROTEIN A HOMOLOG"/>
    <property type="match status" value="1"/>
</dbReference>
<dbReference type="Pfam" id="PF00072">
    <property type="entry name" value="Response_reg"/>
    <property type="match status" value="1"/>
</dbReference>
<dbReference type="InterPro" id="IPR011006">
    <property type="entry name" value="CheY-like_superfamily"/>
</dbReference>
<proteinExistence type="predicted"/>
<organism evidence="6 7">
    <name type="scientific">Desulforamulus aquiferis</name>
    <dbReference type="NCBI Taxonomy" id="1397668"/>
    <lineage>
        <taxon>Bacteria</taxon>
        <taxon>Bacillati</taxon>
        <taxon>Bacillota</taxon>
        <taxon>Clostridia</taxon>
        <taxon>Eubacteriales</taxon>
        <taxon>Peptococcaceae</taxon>
        <taxon>Desulforamulus</taxon>
    </lineage>
</organism>
<dbReference type="SMART" id="SM00448">
    <property type="entry name" value="REC"/>
    <property type="match status" value="1"/>
</dbReference>
<feature type="domain" description="HTH LytTR-type" evidence="5">
    <location>
        <begin position="130"/>
        <end position="231"/>
    </location>
</feature>
<dbReference type="PROSITE" id="PS50930">
    <property type="entry name" value="HTH_LYTTR"/>
    <property type="match status" value="1"/>
</dbReference>
<dbReference type="InterPro" id="IPR001789">
    <property type="entry name" value="Sig_transdc_resp-reg_receiver"/>
</dbReference>
<evidence type="ECO:0000313" key="6">
    <source>
        <dbReference type="EMBL" id="MDO7788295.1"/>
    </source>
</evidence>
<accession>A0AAW7ZHJ5</accession>
<reference evidence="6" key="1">
    <citation type="journal article" date="2023" name="J. Hazard. Mater.">
        <title>Anaerobic biodegradation of pyrene and benzo[a]pyrene by a new sulfate-reducing Desulforamulus aquiferis strain DSA.</title>
        <authorList>
            <person name="Zhang Z."/>
            <person name="Sun J."/>
            <person name="Gong X."/>
            <person name="Wang C."/>
            <person name="Wang H."/>
        </authorList>
    </citation>
    <scope>NUCLEOTIDE SEQUENCE</scope>
    <source>
        <strain evidence="6">DSA</strain>
    </source>
</reference>
<dbReference type="PROSITE" id="PS50110">
    <property type="entry name" value="RESPONSE_REGULATORY"/>
    <property type="match status" value="1"/>
</dbReference>
<dbReference type="SMART" id="SM00850">
    <property type="entry name" value="LytTR"/>
    <property type="match status" value="1"/>
</dbReference>
<name>A0AAW7ZHJ5_9FIRM</name>
<keyword evidence="3" id="KW-0597">Phosphoprotein</keyword>
<evidence type="ECO:0000259" key="4">
    <source>
        <dbReference type="PROSITE" id="PS50110"/>
    </source>
</evidence>
<evidence type="ECO:0000256" key="2">
    <source>
        <dbReference type="ARBA" id="ARBA00024867"/>
    </source>
</evidence>
<feature type="domain" description="Response regulatory" evidence="4">
    <location>
        <begin position="2"/>
        <end position="120"/>
    </location>
</feature>
<dbReference type="SUPFAM" id="SSF52172">
    <property type="entry name" value="CheY-like"/>
    <property type="match status" value="1"/>
</dbReference>
<dbReference type="InterPro" id="IPR007492">
    <property type="entry name" value="LytTR_DNA-bd_dom"/>
</dbReference>
<dbReference type="InterPro" id="IPR046947">
    <property type="entry name" value="LytR-like"/>
</dbReference>
<dbReference type="GO" id="GO:0000156">
    <property type="term" value="F:phosphorelay response regulator activity"/>
    <property type="evidence" value="ECO:0007669"/>
    <property type="project" value="InterPro"/>
</dbReference>
<gene>
    <name evidence="6" type="ORF">P6N53_13780</name>
</gene>
<reference evidence="6" key="2">
    <citation type="submission" date="2023-03" db="EMBL/GenBank/DDBJ databases">
        <authorList>
            <person name="Zhang Z."/>
        </authorList>
    </citation>
    <scope>NUCLEOTIDE SEQUENCE</scope>
    <source>
        <strain evidence="6">DSA</strain>
    </source>
</reference>
<feature type="modified residue" description="4-aspartylphosphate" evidence="3">
    <location>
        <position position="57"/>
    </location>
</feature>
<sequence>MHIAICDDDKEELVRISSFLEKYKREHNASLTYKAFHSGAELLSTVKSGDYALYLLDVIMPAVNGMEAAKEIRSFDTEAKIVFLTSSPEFAVASYTVKAMDYILKPVGEGRLFGVLNELMTDSQKPQQGLTVKSKNCIARILFSRLVYVEVMNKQVYFHLSDNSVREVTARLSEFEQTLLARPEFMRVHRSYIVNLCQINELTSNELTTHQGKSIPVSRILYKEVRDAYVKQLFWEERNTL</sequence>
<evidence type="ECO:0000256" key="3">
    <source>
        <dbReference type="PROSITE-ProRule" id="PRU00169"/>
    </source>
</evidence>
<evidence type="ECO:0000313" key="7">
    <source>
        <dbReference type="Proteomes" id="UP001172911"/>
    </source>
</evidence>
<dbReference type="Gene3D" id="3.40.50.2300">
    <property type="match status" value="1"/>
</dbReference>
<keyword evidence="7" id="KW-1185">Reference proteome</keyword>
<evidence type="ECO:0000259" key="5">
    <source>
        <dbReference type="PROSITE" id="PS50930"/>
    </source>
</evidence>
<dbReference type="AlphaFoldDB" id="A0AAW7ZHJ5"/>
<dbReference type="RefSeq" id="WP_304544110.1">
    <property type="nucleotide sequence ID" value="NZ_JARPTC010000021.1"/>
</dbReference>
<dbReference type="EMBL" id="JARPTC010000021">
    <property type="protein sequence ID" value="MDO7788295.1"/>
    <property type="molecule type" value="Genomic_DNA"/>
</dbReference>
<protein>
    <recommendedName>
        <fullName evidence="1">Stage 0 sporulation protein A homolog</fullName>
    </recommendedName>
</protein>